<evidence type="ECO:0000259" key="5">
    <source>
        <dbReference type="SMART" id="SM00292"/>
    </source>
</evidence>
<dbReference type="SMART" id="SM00292">
    <property type="entry name" value="BRCT"/>
    <property type="match status" value="2"/>
</dbReference>
<dbReference type="SUPFAM" id="SSF52113">
    <property type="entry name" value="BRCT domain"/>
    <property type="match status" value="1"/>
</dbReference>
<sequence>MSLLSPAFDASGLRDYAHDWAVVDVETSGLVARRDRVLSLAVVALGPDGEQTDEFSTLLDPGCDPGPVHVHGLTSERLRGAPAFDQVAPRIAAMLRDRVLVAHNAQFDYDFLAHEFARAGTALPVTRRLCTLALNRRVDPPTEDLRLGTLAAHYGVHQVRAHDALDDTRVLVGVLRESLREAARLELPLPFVSCPPRQDPRFAPRTPKTPCAYRNPGRPEPGGPLVQGMKVAITGETLRPRAELERQAVEAGLNVMGSVSRHTSALVTNDASSGSGKARRARAEGVPVLDESTFVALLADVRPGTPHERTRSLDATIPSPTTPTTTNPAHPGPARADTTPERPGPVPAVTAPGQPGPTPAVTNPAPPGPTPAVTNPAPPGPTPAVTNPAPPGPTPAVTTPERPGPVPAALTPPGPAAPAPAASPYPAHPVAGDRPLAGRRVLVLGGTHPEAVAARARIVALGGAAAINLSSSVTDVVLLDGGERDRRMKRITALAFPTHGAAWLDAPVIAPLPRRSGGPAAPRVLPRGGVIDLPQPSGSAPAVPWTVTAAWAQQTSCEIDVVAFVVDDDEQVCFDEDFVFYGAPENPGGTVRLHSDGPTEQTIGVVLAALPPSAHKVVVAAAIDGSPTFGDVGAIHISSGPGPSAAPLVQATLDAATTERTLLLAELYRRGPLWRLRTVGQGYDQGLDALARSYGVEVAD</sequence>
<dbReference type="CDD" id="cd06974">
    <property type="entry name" value="TerD_like"/>
    <property type="match status" value="1"/>
</dbReference>
<dbReference type="Pfam" id="PF00929">
    <property type="entry name" value="RNase_T"/>
    <property type="match status" value="1"/>
</dbReference>
<accession>A0ABU2PDS4</accession>
<dbReference type="SMART" id="SM00479">
    <property type="entry name" value="EXOIII"/>
    <property type="match status" value="1"/>
</dbReference>
<evidence type="ECO:0000256" key="1">
    <source>
        <dbReference type="ARBA" id="ARBA00022722"/>
    </source>
</evidence>
<dbReference type="InterPro" id="IPR012337">
    <property type="entry name" value="RNaseH-like_sf"/>
</dbReference>
<gene>
    <name evidence="7" type="ORF">RM641_23040</name>
</gene>
<evidence type="ECO:0000259" key="6">
    <source>
        <dbReference type="SMART" id="SM00479"/>
    </source>
</evidence>
<keyword evidence="3 7" id="KW-0269">Exonuclease</keyword>
<dbReference type="GO" id="GO:0004527">
    <property type="term" value="F:exonuclease activity"/>
    <property type="evidence" value="ECO:0007669"/>
    <property type="project" value="UniProtKB-KW"/>
</dbReference>
<feature type="domain" description="BRCT" evidence="5">
    <location>
        <begin position="433"/>
        <end position="511"/>
    </location>
</feature>
<dbReference type="Pfam" id="PF00533">
    <property type="entry name" value="BRCT"/>
    <property type="match status" value="1"/>
</dbReference>
<evidence type="ECO:0000256" key="2">
    <source>
        <dbReference type="ARBA" id="ARBA00022801"/>
    </source>
</evidence>
<proteinExistence type="predicted"/>
<feature type="region of interest" description="Disordered" evidence="4">
    <location>
        <begin position="198"/>
        <end position="226"/>
    </location>
</feature>
<dbReference type="Proteomes" id="UP001183586">
    <property type="component" value="Unassembled WGS sequence"/>
</dbReference>
<feature type="domain" description="BRCT" evidence="5">
    <location>
        <begin position="223"/>
        <end position="301"/>
    </location>
</feature>
<dbReference type="NCBIfam" id="NF004719">
    <property type="entry name" value="PRK06063.1"/>
    <property type="match status" value="1"/>
</dbReference>
<dbReference type="Gene3D" id="3.40.50.10190">
    <property type="entry name" value="BRCT domain"/>
    <property type="match status" value="1"/>
</dbReference>
<dbReference type="PANTHER" id="PTHR30231:SF4">
    <property type="entry name" value="PROTEIN NEN2"/>
    <property type="match status" value="1"/>
</dbReference>
<dbReference type="CDD" id="cd17748">
    <property type="entry name" value="BRCT_DNA_ligase_like"/>
    <property type="match status" value="1"/>
</dbReference>
<keyword evidence="8" id="KW-1185">Reference proteome</keyword>
<dbReference type="InterPro" id="IPR003325">
    <property type="entry name" value="TerD"/>
</dbReference>
<dbReference type="InterPro" id="IPR013520">
    <property type="entry name" value="Ribonucl_H"/>
</dbReference>
<dbReference type="EMBL" id="JAVREU010000010">
    <property type="protein sequence ID" value="MDT0390313.1"/>
    <property type="molecule type" value="Genomic_DNA"/>
</dbReference>
<evidence type="ECO:0000313" key="8">
    <source>
        <dbReference type="Proteomes" id="UP001183586"/>
    </source>
</evidence>
<name>A0ABU2PDS4_9ACTN</name>
<dbReference type="Pfam" id="PF02342">
    <property type="entry name" value="TerD"/>
    <property type="match status" value="1"/>
</dbReference>
<feature type="compositionally biased region" description="Pro residues" evidence="4">
    <location>
        <begin position="402"/>
        <end position="427"/>
    </location>
</feature>
<dbReference type="PANTHER" id="PTHR30231">
    <property type="entry name" value="DNA POLYMERASE III SUBUNIT EPSILON"/>
    <property type="match status" value="1"/>
</dbReference>
<dbReference type="CDD" id="cd06127">
    <property type="entry name" value="DEDDh"/>
    <property type="match status" value="1"/>
</dbReference>
<organism evidence="7 8">
    <name type="scientific">Streptomyces dubilierae</name>
    <dbReference type="NCBI Taxonomy" id="3075533"/>
    <lineage>
        <taxon>Bacteria</taxon>
        <taxon>Bacillati</taxon>
        <taxon>Actinomycetota</taxon>
        <taxon>Actinomycetes</taxon>
        <taxon>Kitasatosporales</taxon>
        <taxon>Streptomycetaceae</taxon>
        <taxon>Streptomyces</taxon>
    </lineage>
</organism>
<keyword evidence="2" id="KW-0378">Hydrolase</keyword>
<dbReference type="InterPro" id="IPR001357">
    <property type="entry name" value="BRCT_dom"/>
</dbReference>
<dbReference type="RefSeq" id="WP_311684782.1">
    <property type="nucleotide sequence ID" value="NZ_JAVREU010000010.1"/>
</dbReference>
<dbReference type="InterPro" id="IPR036420">
    <property type="entry name" value="BRCT_dom_sf"/>
</dbReference>
<evidence type="ECO:0000256" key="3">
    <source>
        <dbReference type="ARBA" id="ARBA00022839"/>
    </source>
</evidence>
<comment type="caution">
    <text evidence="7">The sequence shown here is derived from an EMBL/GenBank/DDBJ whole genome shotgun (WGS) entry which is preliminary data.</text>
</comment>
<feature type="region of interest" description="Disordered" evidence="4">
    <location>
        <begin position="300"/>
        <end position="431"/>
    </location>
</feature>
<dbReference type="Gene3D" id="3.30.420.10">
    <property type="entry name" value="Ribonuclease H-like superfamily/Ribonuclease H"/>
    <property type="match status" value="1"/>
</dbReference>
<feature type="compositionally biased region" description="Pro residues" evidence="4">
    <location>
        <begin position="354"/>
        <end position="394"/>
    </location>
</feature>
<dbReference type="InterPro" id="IPR036397">
    <property type="entry name" value="RNaseH_sf"/>
</dbReference>
<dbReference type="Gene3D" id="2.60.60.30">
    <property type="entry name" value="sav2460 like domains"/>
    <property type="match status" value="1"/>
</dbReference>
<dbReference type="SUPFAM" id="SSF53098">
    <property type="entry name" value="Ribonuclease H-like"/>
    <property type="match status" value="1"/>
</dbReference>
<feature type="domain" description="Exonuclease" evidence="6">
    <location>
        <begin position="19"/>
        <end position="184"/>
    </location>
</feature>
<feature type="compositionally biased region" description="Low complexity" evidence="4">
    <location>
        <begin position="315"/>
        <end position="334"/>
    </location>
</feature>
<protein>
    <submittedName>
        <fullName evidence="7">DEDDh family exonuclease</fullName>
    </submittedName>
</protein>
<evidence type="ECO:0000313" key="7">
    <source>
        <dbReference type="EMBL" id="MDT0390313.1"/>
    </source>
</evidence>
<keyword evidence="1" id="KW-0540">Nuclease</keyword>
<reference evidence="8" key="1">
    <citation type="submission" date="2023-07" db="EMBL/GenBank/DDBJ databases">
        <title>30 novel species of actinomycetes from the DSMZ collection.</title>
        <authorList>
            <person name="Nouioui I."/>
        </authorList>
    </citation>
    <scope>NUCLEOTIDE SEQUENCE [LARGE SCALE GENOMIC DNA]</scope>
    <source>
        <strain evidence="8">DSM 41921</strain>
    </source>
</reference>
<evidence type="ECO:0000256" key="4">
    <source>
        <dbReference type="SAM" id="MobiDB-lite"/>
    </source>
</evidence>